<dbReference type="OrthoDB" id="4159032at2"/>
<protein>
    <recommendedName>
        <fullName evidence="1">TPR repeat domain-containing protein</fullName>
    </recommendedName>
</protein>
<sequence>MPNFSFTRQEVEAKAGVKPWTLQEQFTAEIKPEDMGNTAALYARAAGEAESAGELAQVASRLGARSGGVDGRTLLDEDGTIKETARGLQGNGRDMDGVVRYLVRAMNEAIETEHNVHEIVYNVDLPTGDPGVEVVRGQEEQGAWNDWATWGRGLQAAVNERNAAGNQVNHLMPLEVHGEIMSNPTTRSIPSSGTNAQGGPIFQIPESIAEEIRKEHLEVVVDSAKSSHSHVNEAINSYRYQLAQYGQELGDLGYDLSEGPFGLFMTQQQAAYEGRQLAAELAKAHPDKNLILMWTEGLEAIARGIYEDMRDGGTPSRPMTAQERAFLQTFYGQLGIDDLAELGELAGDRDHPGQASPGLAAARRVANGLMMLTNPDAGGFDPATQGNQLPASLRHFVYDYEHTDLFAQQPFGTSPFRHEMERFNGFGDLMATASIAPGDRFATDMGHAAVEVQRQTNMQYTGSHEYTPNRFGTGLLTATALNHEASAGLLNDGDFRSTFLGTFWENSNGAAALIHSGTHVPQGVDPNSAAARPYVQAAYNLLHDAPDSKGVITGDLVPPNAKALGYVDQSALQRAIGNTALEYMDLIARPSETSGLRDPHDPDHPGGFRNLFELSTPDREALFSLMNESGSTVRNEFLDGVTTWETKTAYNAFAEPGRPHLNTALDHIGRIAGTVQHVGVVADTEGPGWASFRSMSSVSSATSAVSLFVPPTPAKLALTAGSYGLGEMIRSQIPTAAEIDARQQVALEHGDMPARTAVAQAARMAGVRMPGHQSLLDPSTPGATEADIRARVETMENNYDIKYLTEAYNDANHT</sequence>
<feature type="domain" description="TPR repeat" evidence="1">
    <location>
        <begin position="316"/>
        <end position="497"/>
    </location>
</feature>
<dbReference type="RefSeq" id="WP_120675489.1">
    <property type="nucleotide sequence ID" value="NZ_RBAL01000002.1"/>
</dbReference>
<dbReference type="EMBL" id="RBAL01000002">
    <property type="protein sequence ID" value="RKN45611.1"/>
    <property type="molecule type" value="Genomic_DNA"/>
</dbReference>
<dbReference type="Pfam" id="PF23275">
    <property type="entry name" value="TPR_23"/>
    <property type="match status" value="1"/>
</dbReference>
<reference evidence="2 3" key="1">
    <citation type="journal article" date="2014" name="Int. J. Syst. Evol. Microbiol.">
        <title>Streptomyces hoynatensis sp. nov., isolated from deep marine sediment.</title>
        <authorList>
            <person name="Veyisoglu A."/>
            <person name="Sahin N."/>
        </authorList>
    </citation>
    <scope>NUCLEOTIDE SEQUENCE [LARGE SCALE GENOMIC DNA]</scope>
    <source>
        <strain evidence="2 3">KCTC 29097</strain>
    </source>
</reference>
<accession>A0A3A9ZBB2</accession>
<dbReference type="AlphaFoldDB" id="A0A3A9ZBB2"/>
<comment type="caution">
    <text evidence="2">The sequence shown here is derived from an EMBL/GenBank/DDBJ whole genome shotgun (WGS) entry which is preliminary data.</text>
</comment>
<name>A0A3A9ZBB2_9ACTN</name>
<evidence type="ECO:0000313" key="3">
    <source>
        <dbReference type="Proteomes" id="UP000272474"/>
    </source>
</evidence>
<organism evidence="2 3">
    <name type="scientific">Streptomyces hoynatensis</name>
    <dbReference type="NCBI Taxonomy" id="1141874"/>
    <lineage>
        <taxon>Bacteria</taxon>
        <taxon>Bacillati</taxon>
        <taxon>Actinomycetota</taxon>
        <taxon>Actinomycetes</taxon>
        <taxon>Kitasatosporales</taxon>
        <taxon>Streptomycetaceae</taxon>
        <taxon>Streptomyces</taxon>
    </lineage>
</organism>
<dbReference type="Proteomes" id="UP000272474">
    <property type="component" value="Unassembled WGS sequence"/>
</dbReference>
<proteinExistence type="predicted"/>
<gene>
    <name evidence="2" type="ORF">D7294_03820</name>
</gene>
<evidence type="ECO:0000313" key="2">
    <source>
        <dbReference type="EMBL" id="RKN45611.1"/>
    </source>
</evidence>
<keyword evidence="3" id="KW-1185">Reference proteome</keyword>
<evidence type="ECO:0000259" key="1">
    <source>
        <dbReference type="Pfam" id="PF23275"/>
    </source>
</evidence>
<dbReference type="InterPro" id="IPR057037">
    <property type="entry name" value="TPR_rep_actino"/>
</dbReference>